<organism evidence="1 2">
    <name type="scientific">Polaribacter reichenbachii</name>
    <dbReference type="NCBI Taxonomy" id="996801"/>
    <lineage>
        <taxon>Bacteria</taxon>
        <taxon>Pseudomonadati</taxon>
        <taxon>Bacteroidota</taxon>
        <taxon>Flavobacteriia</taxon>
        <taxon>Flavobacteriales</taxon>
        <taxon>Flavobacteriaceae</taxon>
    </lineage>
</organism>
<dbReference type="RefSeq" id="WP_068356280.1">
    <property type="nucleotide sequence ID" value="NZ_CP019337.1"/>
</dbReference>
<dbReference type="SUPFAM" id="SSF82185">
    <property type="entry name" value="Histone H3 K4-specific methyltransferase SET7/9 N-terminal domain"/>
    <property type="match status" value="2"/>
</dbReference>
<reference evidence="2" key="1">
    <citation type="submission" date="2016-02" db="EMBL/GenBank/DDBJ databases">
        <title>Paenibacillus sp. LPB0068, isolated from Crassostrea gigas.</title>
        <authorList>
            <person name="Shin S.-K."/>
            <person name="Yi H."/>
        </authorList>
    </citation>
    <scope>NUCLEOTIDE SEQUENCE [LARGE SCALE GENOMIC DNA]</scope>
    <source>
        <strain evidence="2">KCTC 23969</strain>
    </source>
</reference>
<keyword evidence="2" id="KW-1185">Reference proteome</keyword>
<name>A0A1B8U6V9_9FLAO</name>
<evidence type="ECO:0000313" key="1">
    <source>
        <dbReference type="EMBL" id="OBY67614.1"/>
    </source>
</evidence>
<gene>
    <name evidence="1" type="ORF">LPB301_01360</name>
</gene>
<dbReference type="OrthoDB" id="6334863at2"/>
<sequence length="208" mass="24141">MNQKILLILIVVFLFFGCLKTTNKNGIDKKELSNKNLSIPNIYTIKSKLFYDATKSAWTLNNNLYSGYLVDFYDNKLPKEKIGILKGKKHNLDIQWYADGHYKRITAYKNGKIHGDKKIWSSDIKHTLVAHYKFVSGKPHGEQKKWYVTGEIFKKMNLNMGKEQGLQQAYRKNGSLYANYEAKEGRVFGLKKAELCYSLENEKIKTIQ</sequence>
<evidence type="ECO:0000313" key="2">
    <source>
        <dbReference type="Proteomes" id="UP000092612"/>
    </source>
</evidence>
<dbReference type="STRING" id="996801.BW723_08130"/>
<dbReference type="PROSITE" id="PS51257">
    <property type="entry name" value="PROKAR_LIPOPROTEIN"/>
    <property type="match status" value="1"/>
</dbReference>
<dbReference type="KEGG" id="prn:BW723_08130"/>
<dbReference type="Proteomes" id="UP000092612">
    <property type="component" value="Unassembled WGS sequence"/>
</dbReference>
<proteinExistence type="predicted"/>
<comment type="caution">
    <text evidence="1">The sequence shown here is derived from an EMBL/GenBank/DDBJ whole genome shotgun (WGS) entry which is preliminary data.</text>
</comment>
<dbReference type="AlphaFoldDB" id="A0A1B8U6V9"/>
<dbReference type="Gene3D" id="3.90.930.1">
    <property type="match status" value="1"/>
</dbReference>
<accession>A0A1B8U6V9</accession>
<dbReference type="EMBL" id="LSFL01000003">
    <property type="protein sequence ID" value="OBY67614.1"/>
    <property type="molecule type" value="Genomic_DNA"/>
</dbReference>
<protein>
    <submittedName>
        <fullName evidence="1">Membrane-binding protein</fullName>
    </submittedName>
</protein>